<dbReference type="EMBL" id="RYZH01000011">
    <property type="protein sequence ID" value="RUL88375.1"/>
    <property type="molecule type" value="Genomic_DNA"/>
</dbReference>
<dbReference type="Proteomes" id="UP000280296">
    <property type="component" value="Unassembled WGS sequence"/>
</dbReference>
<keyword evidence="8" id="KW-1185">Reference proteome</keyword>
<keyword evidence="5" id="KW-1278">Translocase</keyword>
<comment type="subcellular location">
    <subcellularLocation>
        <location evidence="5 6">Cell membrane</location>
        <topology evidence="5 6">Multi-pass membrane protein</topology>
    </subcellularLocation>
    <subcellularLocation>
        <location evidence="1">Membrane</location>
        <topology evidence="1">Multi-pass membrane protein</topology>
    </subcellularLocation>
</comment>
<feature type="transmembrane region" description="Helical" evidence="5">
    <location>
        <begin position="200"/>
        <end position="221"/>
    </location>
</feature>
<feature type="transmembrane region" description="Helical" evidence="5">
    <location>
        <begin position="332"/>
        <end position="350"/>
    </location>
</feature>
<dbReference type="PROSITE" id="PS00668">
    <property type="entry name" value="COMPLEX1_ND1_2"/>
    <property type="match status" value="1"/>
</dbReference>
<evidence type="ECO:0000256" key="6">
    <source>
        <dbReference type="RuleBase" id="RU000471"/>
    </source>
</evidence>
<protein>
    <recommendedName>
        <fullName evidence="5">NADH-quinone oxidoreductase subunit H</fullName>
        <ecNumber evidence="5">7.1.1.-</ecNumber>
    </recommendedName>
    <alternativeName>
        <fullName evidence="5">NADH dehydrogenase I subunit H</fullName>
    </alternativeName>
    <alternativeName>
        <fullName evidence="5">NDH-1 subunit H</fullName>
    </alternativeName>
</protein>
<sequence>MATWQIAVILVKIFLIVGLFQGAVAYMILLERKIAAWAQDRIGPNRCGPLGLLQPLADGAKMLLKEDVIPGYVNKPLYILAPAIAIVMATIGFAVVPFGPAGLDAPTVNGNPIHFQIAPNVDIGILYVFAIGSLAVYAVILGGYASNNKYSFLGGLRNSAQIISYEIPLGLSVLGMVMLARSLELNDVMSWQDRNGLGPIPAWGVFVQPLAFLIFLVSAFAETNRLPFDLAEAEQELVGGFHTEYSAMKFGMFFLGEYLHVITVSFLTVILFFGGWDAPFLGVEDTSWIAAVLKVGVIFFKVTLMVIFIMWIRWTLPRFRYDQLMNLAWKALIPLALLNLVVTMVLIQLFRGVG</sequence>
<comment type="caution">
    <text evidence="7">The sequence shown here is derived from an EMBL/GenBank/DDBJ whole genome shotgun (WGS) entry which is preliminary data.</text>
</comment>
<reference evidence="7 8" key="1">
    <citation type="submission" date="2018-12" db="EMBL/GenBank/DDBJ databases">
        <authorList>
            <person name="Toschakov S.V."/>
        </authorList>
    </citation>
    <scope>NUCLEOTIDE SEQUENCE [LARGE SCALE GENOMIC DNA]</scope>
    <source>
        <strain evidence="7 8">GM2012</strain>
    </source>
</reference>
<evidence type="ECO:0000256" key="1">
    <source>
        <dbReference type="ARBA" id="ARBA00004141"/>
    </source>
</evidence>
<dbReference type="InterPro" id="IPR001694">
    <property type="entry name" value="NADH_UbQ_OxRdtase_su1/FPO"/>
</dbReference>
<organism evidence="7 8">
    <name type="scientific">Tautonia sociabilis</name>
    <dbReference type="NCBI Taxonomy" id="2080755"/>
    <lineage>
        <taxon>Bacteria</taxon>
        <taxon>Pseudomonadati</taxon>
        <taxon>Planctomycetota</taxon>
        <taxon>Planctomycetia</taxon>
        <taxon>Isosphaerales</taxon>
        <taxon>Isosphaeraceae</taxon>
        <taxon>Tautonia</taxon>
    </lineage>
</organism>
<dbReference type="GO" id="GO:0016655">
    <property type="term" value="F:oxidoreductase activity, acting on NAD(P)H, quinone or similar compound as acceptor"/>
    <property type="evidence" value="ECO:0007669"/>
    <property type="project" value="UniProtKB-UniRule"/>
</dbReference>
<dbReference type="GO" id="GO:0003954">
    <property type="term" value="F:NADH dehydrogenase activity"/>
    <property type="evidence" value="ECO:0007669"/>
    <property type="project" value="TreeGrafter"/>
</dbReference>
<dbReference type="PANTHER" id="PTHR11432">
    <property type="entry name" value="NADH DEHYDROGENASE SUBUNIT 1"/>
    <property type="match status" value="1"/>
</dbReference>
<feature type="transmembrane region" description="Helical" evidence="5">
    <location>
        <begin position="258"/>
        <end position="276"/>
    </location>
</feature>
<keyword evidence="3 5" id="KW-1133">Transmembrane helix</keyword>
<comment type="similarity">
    <text evidence="5 6">Belongs to the complex I subunit 1 family.</text>
</comment>
<reference evidence="7 8" key="2">
    <citation type="submission" date="2019-01" db="EMBL/GenBank/DDBJ databases">
        <title>Tautonia sociabilis, a novel thermotolerant planctomycete of Isosphaeraceae family, isolated from a 4000 m deep subterranean habitat.</title>
        <authorList>
            <person name="Kovaleva O.L."/>
            <person name="Elcheninov A.G."/>
            <person name="Van Heerden E."/>
            <person name="Toshchakov S.V."/>
            <person name="Novikov A."/>
            <person name="Bonch-Osmolovskaya E.A."/>
            <person name="Kublanov I.V."/>
        </authorList>
    </citation>
    <scope>NUCLEOTIDE SEQUENCE [LARGE SCALE GENOMIC DNA]</scope>
    <source>
        <strain evidence="7 8">GM2012</strain>
    </source>
</reference>
<dbReference type="EC" id="7.1.1.-" evidence="5"/>
<dbReference type="HAMAP" id="MF_01350">
    <property type="entry name" value="NDH1_NuoH"/>
    <property type="match status" value="1"/>
</dbReference>
<evidence type="ECO:0000313" key="8">
    <source>
        <dbReference type="Proteomes" id="UP000280296"/>
    </source>
</evidence>
<evidence type="ECO:0000313" key="7">
    <source>
        <dbReference type="EMBL" id="RUL88375.1"/>
    </source>
</evidence>
<keyword evidence="4 5" id="KW-0472">Membrane</keyword>
<comment type="catalytic activity">
    <reaction evidence="5">
        <text>a quinone + NADH + 5 H(+)(in) = a quinol + NAD(+) + 4 H(+)(out)</text>
        <dbReference type="Rhea" id="RHEA:57888"/>
        <dbReference type="ChEBI" id="CHEBI:15378"/>
        <dbReference type="ChEBI" id="CHEBI:24646"/>
        <dbReference type="ChEBI" id="CHEBI:57540"/>
        <dbReference type="ChEBI" id="CHEBI:57945"/>
        <dbReference type="ChEBI" id="CHEBI:132124"/>
    </reaction>
</comment>
<keyword evidence="5" id="KW-0830">Ubiquinone</keyword>
<dbReference type="NCBIfam" id="NF004741">
    <property type="entry name" value="PRK06076.1-2"/>
    <property type="match status" value="1"/>
</dbReference>
<comment type="function">
    <text evidence="5">NDH-1 shuttles electrons from NADH, via FMN and iron-sulfur (Fe-S) centers, to quinones in the respiratory chain. The immediate electron acceptor for the enzyme in this species is believed to be ubiquinone. Couples the redox reaction to proton translocation (for every two electrons transferred, four hydrogen ions are translocated across the cytoplasmic membrane), and thus conserves the redox energy in a proton gradient. This subunit may bind ubiquinone.</text>
</comment>
<keyword evidence="5 6" id="KW-0520">NAD</keyword>
<keyword evidence="5" id="KW-1003">Cell membrane</keyword>
<dbReference type="GO" id="GO:0005886">
    <property type="term" value="C:plasma membrane"/>
    <property type="evidence" value="ECO:0007669"/>
    <property type="project" value="UniProtKB-SubCell"/>
</dbReference>
<comment type="subunit">
    <text evidence="5">NDH-1 is composed of 14 different subunits. Subunits NuoA, H, J, K, L, M, N constitute the membrane sector of the complex.</text>
</comment>
<feature type="transmembrane region" description="Helical" evidence="5">
    <location>
        <begin position="6"/>
        <end position="29"/>
    </location>
</feature>
<feature type="transmembrane region" description="Helical" evidence="5">
    <location>
        <begin position="123"/>
        <end position="141"/>
    </location>
</feature>
<evidence type="ECO:0000256" key="4">
    <source>
        <dbReference type="ARBA" id="ARBA00023136"/>
    </source>
</evidence>
<feature type="transmembrane region" description="Helical" evidence="5">
    <location>
        <begin position="77"/>
        <end position="103"/>
    </location>
</feature>
<proteinExistence type="inferred from homology"/>
<dbReference type="GO" id="GO:0048038">
    <property type="term" value="F:quinone binding"/>
    <property type="evidence" value="ECO:0007669"/>
    <property type="project" value="UniProtKB-KW"/>
</dbReference>
<name>A0A432MMQ3_9BACT</name>
<dbReference type="GO" id="GO:0009060">
    <property type="term" value="P:aerobic respiration"/>
    <property type="evidence" value="ECO:0007669"/>
    <property type="project" value="TreeGrafter"/>
</dbReference>
<dbReference type="InterPro" id="IPR018086">
    <property type="entry name" value="NADH_UbQ_OxRdtase_su1_CS"/>
</dbReference>
<evidence type="ECO:0000256" key="5">
    <source>
        <dbReference type="HAMAP-Rule" id="MF_01350"/>
    </source>
</evidence>
<feature type="transmembrane region" description="Helical" evidence="5">
    <location>
        <begin position="288"/>
        <end position="312"/>
    </location>
</feature>
<accession>A0A432MMQ3</accession>
<dbReference type="PANTHER" id="PTHR11432:SF3">
    <property type="entry name" value="NADH-UBIQUINONE OXIDOREDUCTASE CHAIN 1"/>
    <property type="match status" value="1"/>
</dbReference>
<evidence type="ECO:0000256" key="2">
    <source>
        <dbReference type="ARBA" id="ARBA00022692"/>
    </source>
</evidence>
<dbReference type="Pfam" id="PF00146">
    <property type="entry name" value="NADHdh"/>
    <property type="match status" value="1"/>
</dbReference>
<dbReference type="OrthoDB" id="9803734at2"/>
<dbReference type="AlphaFoldDB" id="A0A432MMQ3"/>
<dbReference type="RefSeq" id="WP_126724702.1">
    <property type="nucleotide sequence ID" value="NZ_RYZH01000011.1"/>
</dbReference>
<keyword evidence="7" id="KW-0560">Oxidoreductase</keyword>
<keyword evidence="5" id="KW-0874">Quinone</keyword>
<dbReference type="PROSITE" id="PS00667">
    <property type="entry name" value="COMPLEX1_ND1_1"/>
    <property type="match status" value="1"/>
</dbReference>
<evidence type="ECO:0000256" key="3">
    <source>
        <dbReference type="ARBA" id="ARBA00022989"/>
    </source>
</evidence>
<feature type="transmembrane region" description="Helical" evidence="5">
    <location>
        <begin position="162"/>
        <end position="180"/>
    </location>
</feature>
<keyword evidence="2 5" id="KW-0812">Transmembrane</keyword>
<gene>
    <name evidence="5 7" type="primary">nuoH</name>
    <name evidence="7" type="ORF">TsocGM_07570</name>
</gene>